<feature type="region of interest" description="Disordered" evidence="1">
    <location>
        <begin position="72"/>
        <end position="135"/>
    </location>
</feature>
<accession>A0A9P0HEI4</accession>
<evidence type="ECO:0000256" key="1">
    <source>
        <dbReference type="SAM" id="MobiDB-lite"/>
    </source>
</evidence>
<feature type="region of interest" description="Disordered" evidence="1">
    <location>
        <begin position="1"/>
        <end position="52"/>
    </location>
</feature>
<keyword evidence="3" id="KW-1185">Reference proteome</keyword>
<dbReference type="AlphaFoldDB" id="A0A9P0HEI4"/>
<feature type="compositionally biased region" description="Basic and acidic residues" evidence="1">
    <location>
        <begin position="16"/>
        <end position="25"/>
    </location>
</feature>
<evidence type="ECO:0000313" key="2">
    <source>
        <dbReference type="EMBL" id="CAH1400354.1"/>
    </source>
</evidence>
<reference evidence="2" key="1">
    <citation type="submission" date="2022-01" db="EMBL/GenBank/DDBJ databases">
        <authorList>
            <person name="King R."/>
        </authorList>
    </citation>
    <scope>NUCLEOTIDE SEQUENCE</scope>
</reference>
<dbReference type="Proteomes" id="UP001152798">
    <property type="component" value="Chromosome 4"/>
</dbReference>
<sequence length="135" mass="14708">MKSGYVCDNSSGQWRGKGESAEHFPKPPNANTPNASEIGNNERGPVCCMTTPDHVSHGPPFPAQSPVAVWRSLPGPYSPKRERINDSSSGWQGPKGRWDLRRGGGTRGAGAQPADRPVHQDVLPPRHCSIRQKDY</sequence>
<name>A0A9P0HEI4_NEZVI</name>
<evidence type="ECO:0000313" key="3">
    <source>
        <dbReference type="Proteomes" id="UP001152798"/>
    </source>
</evidence>
<proteinExistence type="predicted"/>
<protein>
    <submittedName>
        <fullName evidence="2">Uncharacterized protein</fullName>
    </submittedName>
</protein>
<feature type="compositionally biased region" description="Polar residues" evidence="1">
    <location>
        <begin position="29"/>
        <end position="39"/>
    </location>
</feature>
<organism evidence="2 3">
    <name type="scientific">Nezara viridula</name>
    <name type="common">Southern green stink bug</name>
    <name type="synonym">Cimex viridulus</name>
    <dbReference type="NCBI Taxonomy" id="85310"/>
    <lineage>
        <taxon>Eukaryota</taxon>
        <taxon>Metazoa</taxon>
        <taxon>Ecdysozoa</taxon>
        <taxon>Arthropoda</taxon>
        <taxon>Hexapoda</taxon>
        <taxon>Insecta</taxon>
        <taxon>Pterygota</taxon>
        <taxon>Neoptera</taxon>
        <taxon>Paraneoptera</taxon>
        <taxon>Hemiptera</taxon>
        <taxon>Heteroptera</taxon>
        <taxon>Panheteroptera</taxon>
        <taxon>Pentatomomorpha</taxon>
        <taxon>Pentatomoidea</taxon>
        <taxon>Pentatomidae</taxon>
        <taxon>Pentatominae</taxon>
        <taxon>Nezara</taxon>
    </lineage>
</organism>
<dbReference type="EMBL" id="OV725080">
    <property type="protein sequence ID" value="CAH1400354.1"/>
    <property type="molecule type" value="Genomic_DNA"/>
</dbReference>
<gene>
    <name evidence="2" type="ORF">NEZAVI_LOCUS9616</name>
</gene>